<organism evidence="2 3">
    <name type="scientific">Drechslerella dactyloides</name>
    <name type="common">Nematode-trapping fungus</name>
    <name type="synonym">Arthrobotrys dactyloides</name>
    <dbReference type="NCBI Taxonomy" id="74499"/>
    <lineage>
        <taxon>Eukaryota</taxon>
        <taxon>Fungi</taxon>
        <taxon>Dikarya</taxon>
        <taxon>Ascomycota</taxon>
        <taxon>Pezizomycotina</taxon>
        <taxon>Orbiliomycetes</taxon>
        <taxon>Orbiliales</taxon>
        <taxon>Orbiliaceae</taxon>
        <taxon>Drechslerella</taxon>
    </lineage>
</organism>
<proteinExistence type="predicted"/>
<evidence type="ECO:0000256" key="1">
    <source>
        <dbReference type="SAM" id="MobiDB-lite"/>
    </source>
</evidence>
<accession>A0AAD6IRA5</accession>
<comment type="caution">
    <text evidence="2">The sequence shown here is derived from an EMBL/GenBank/DDBJ whole genome shotgun (WGS) entry which is preliminary data.</text>
</comment>
<evidence type="ECO:0000313" key="3">
    <source>
        <dbReference type="Proteomes" id="UP001221413"/>
    </source>
</evidence>
<reference evidence="2" key="1">
    <citation type="submission" date="2023-01" db="EMBL/GenBank/DDBJ databases">
        <title>The chitinases involved in constricting ring structure development in the nematode-trapping fungus Drechslerella dactyloides.</title>
        <authorList>
            <person name="Wang R."/>
            <person name="Zhang L."/>
            <person name="Tang P."/>
            <person name="Li S."/>
            <person name="Liang L."/>
        </authorList>
    </citation>
    <scope>NUCLEOTIDE SEQUENCE</scope>
    <source>
        <strain evidence="2">YMF1.00031</strain>
    </source>
</reference>
<name>A0AAD6IRA5_DREDA</name>
<dbReference type="AlphaFoldDB" id="A0AAD6IRA5"/>
<sequence>MQKLVWAACVQSRAVCPQTFAWLGRMQKRRWGRERIGDDDGREERRWEKKRGEWREQEEKKKEDGERECVCVAN</sequence>
<protein>
    <submittedName>
        <fullName evidence="2">Uncharacterized protein</fullName>
    </submittedName>
</protein>
<dbReference type="Proteomes" id="UP001221413">
    <property type="component" value="Unassembled WGS sequence"/>
</dbReference>
<feature type="region of interest" description="Disordered" evidence="1">
    <location>
        <begin position="54"/>
        <end position="74"/>
    </location>
</feature>
<dbReference type="EMBL" id="JAQGDS010000011">
    <property type="protein sequence ID" value="KAJ6257105.1"/>
    <property type="molecule type" value="Genomic_DNA"/>
</dbReference>
<gene>
    <name evidence="2" type="ORF">Dda_7990</name>
</gene>
<keyword evidence="3" id="KW-1185">Reference proteome</keyword>
<evidence type="ECO:0000313" key="2">
    <source>
        <dbReference type="EMBL" id="KAJ6257105.1"/>
    </source>
</evidence>